<evidence type="ECO:0000313" key="10">
    <source>
        <dbReference type="EMBL" id="EXF78265.1"/>
    </source>
</evidence>
<dbReference type="Gene3D" id="3.40.605.10">
    <property type="entry name" value="Aldehyde Dehydrogenase, Chain A, domain 1"/>
    <property type="match status" value="1"/>
</dbReference>
<dbReference type="GO" id="GO:0004777">
    <property type="term" value="F:succinate-semialdehyde dehydrogenase (NAD+) activity"/>
    <property type="evidence" value="ECO:0007669"/>
    <property type="project" value="TreeGrafter"/>
</dbReference>
<proteinExistence type="inferred from homology"/>
<evidence type="ECO:0000256" key="3">
    <source>
        <dbReference type="ARBA" id="ARBA00023002"/>
    </source>
</evidence>
<dbReference type="EMBL" id="JARH01000655">
    <property type="protein sequence ID" value="EXF78265.1"/>
    <property type="molecule type" value="Genomic_DNA"/>
</dbReference>
<evidence type="ECO:0000259" key="9">
    <source>
        <dbReference type="Pfam" id="PF00171"/>
    </source>
</evidence>
<evidence type="ECO:0000256" key="2">
    <source>
        <dbReference type="ARBA" id="ARBA00009986"/>
    </source>
</evidence>
<evidence type="ECO:0000256" key="4">
    <source>
        <dbReference type="ARBA" id="ARBA00050387"/>
    </source>
</evidence>
<dbReference type="KEGG" id="cfj:CFIO01_00260"/>
<dbReference type="InterPro" id="IPR016163">
    <property type="entry name" value="Ald_DH_C"/>
</dbReference>
<comment type="caution">
    <text evidence="10">The sequence shown here is derived from an EMBL/GenBank/DDBJ whole genome shotgun (WGS) entry which is preliminary data.</text>
</comment>
<dbReference type="InterPro" id="IPR050740">
    <property type="entry name" value="Aldehyde_DH_Superfamily"/>
</dbReference>
<sequence>MSSFASSLKDPSLFVQKSYINGQWTSSDSSKTFQVTNPATEELIGTCPESTISDLNKAIDAAAKAFPEWKALSGRQRSRTIGRIFDLLVDNQVDLGKIITAENGKAKGDAEGEVMFGASFFEWYGEEAARIYGDIIPHSNPTHRTRVIKEPVGVCGLIVPWNFPLAMGARKISAALAAGCTVVMKSDGLTPFSSNALAMLCERAGVPPGVFNVVTALENTPQLGLALCESDVVKKISFTGSTRVGKLLMQQSSSTLKKLSLELGGNAPFIVFDDADMEIAISSVLVSKFKVTGQTCVCANRIFVQEGIYDRFSQRLVEEVKKFRVGNGTDASVTHGPLTNGVGKVEEHIKDAVAKNAKILLGGNRLPSAGKNFYELTILGDVDDSMKVTQEETFGPLAALTKFSTEKEVIQRANKSEVGLASYVITNDLARSTRVSELLEFGMVAINTGVISDASAPFGGVKHSGFGREGSKYGLDDYLTIKMIVTGGISTRL</sequence>
<dbReference type="SUPFAM" id="SSF53720">
    <property type="entry name" value="ALDH-like"/>
    <property type="match status" value="1"/>
</dbReference>
<dbReference type="OrthoDB" id="310895at2759"/>
<dbReference type="PROSITE" id="PS00687">
    <property type="entry name" value="ALDEHYDE_DEHYDR_GLU"/>
    <property type="match status" value="1"/>
</dbReference>
<dbReference type="EC" id="1.2.1.16" evidence="6"/>
<dbReference type="Gene3D" id="3.40.309.10">
    <property type="entry name" value="Aldehyde Dehydrogenase, Chain A, domain 2"/>
    <property type="match status" value="1"/>
</dbReference>
<dbReference type="InterPro" id="IPR016162">
    <property type="entry name" value="Ald_DH_N"/>
</dbReference>
<protein>
    <recommendedName>
        <fullName evidence="6">succinate-semialdehyde dehydrogenase [NAD(P)(+)]</fullName>
        <ecNumber evidence="6">1.2.1.16</ecNumber>
    </recommendedName>
</protein>
<reference evidence="10 11" key="1">
    <citation type="submission" date="2014-02" db="EMBL/GenBank/DDBJ databases">
        <title>The genome sequence of Colletotrichum fioriniae PJ7.</title>
        <authorList>
            <person name="Baroncelli R."/>
            <person name="Thon M.R."/>
        </authorList>
    </citation>
    <scope>NUCLEOTIDE SEQUENCE [LARGE SCALE GENOMIC DNA]</scope>
    <source>
        <strain evidence="10 11">PJ7</strain>
    </source>
</reference>
<evidence type="ECO:0000256" key="5">
    <source>
        <dbReference type="ARBA" id="ARBA00052698"/>
    </source>
</evidence>
<evidence type="ECO:0000256" key="8">
    <source>
        <dbReference type="RuleBase" id="RU003345"/>
    </source>
</evidence>
<comment type="similarity">
    <text evidence="2 8">Belongs to the aldehyde dehydrogenase family.</text>
</comment>
<dbReference type="Pfam" id="PF00171">
    <property type="entry name" value="Aldedh"/>
    <property type="match status" value="1"/>
</dbReference>
<dbReference type="FunFam" id="3.40.309.10:FF:000004">
    <property type="entry name" value="Succinate-semialdehyde dehydrogenase I"/>
    <property type="match status" value="1"/>
</dbReference>
<dbReference type="AlphaFoldDB" id="A0A010QNI1"/>
<dbReference type="GO" id="GO:0005737">
    <property type="term" value="C:cytoplasm"/>
    <property type="evidence" value="ECO:0007669"/>
    <property type="project" value="TreeGrafter"/>
</dbReference>
<accession>A0A010QNI1</accession>
<dbReference type="eggNOG" id="KOG2451">
    <property type="taxonomic scope" value="Eukaryota"/>
</dbReference>
<dbReference type="InterPro" id="IPR015590">
    <property type="entry name" value="Aldehyde_DH_dom"/>
</dbReference>
<comment type="catalytic activity">
    <reaction evidence="5">
        <text>succinate semialdehyde + NAD(+) + H2O = succinate + NADH + 2 H(+)</text>
        <dbReference type="Rhea" id="RHEA:13217"/>
        <dbReference type="ChEBI" id="CHEBI:15377"/>
        <dbReference type="ChEBI" id="CHEBI:15378"/>
        <dbReference type="ChEBI" id="CHEBI:30031"/>
        <dbReference type="ChEBI" id="CHEBI:57540"/>
        <dbReference type="ChEBI" id="CHEBI:57706"/>
        <dbReference type="ChEBI" id="CHEBI:57945"/>
        <dbReference type="EC" id="1.2.1.16"/>
    </reaction>
</comment>
<dbReference type="FunFam" id="3.40.605.10:FF:000005">
    <property type="entry name" value="Succinate-semialdehyde dehydrogenase I"/>
    <property type="match status" value="1"/>
</dbReference>
<gene>
    <name evidence="10" type="ORF">CFIO01_00260</name>
</gene>
<dbReference type="CDD" id="cd07103">
    <property type="entry name" value="ALDH_F5_SSADH_GabD"/>
    <property type="match status" value="1"/>
</dbReference>
<keyword evidence="3 8" id="KW-0560">Oxidoreductase</keyword>
<feature type="active site" evidence="7">
    <location>
        <position position="262"/>
    </location>
</feature>
<dbReference type="Proteomes" id="UP000020467">
    <property type="component" value="Unassembled WGS sequence"/>
</dbReference>
<comment type="pathway">
    <text evidence="1">Amino-acid degradation; 4-aminobutanoate degradation.</text>
</comment>
<comment type="catalytic activity">
    <reaction evidence="4">
        <text>succinate semialdehyde + NADP(+) + H2O = succinate + NADPH + 2 H(+)</text>
        <dbReference type="Rhea" id="RHEA:13213"/>
        <dbReference type="ChEBI" id="CHEBI:15377"/>
        <dbReference type="ChEBI" id="CHEBI:15378"/>
        <dbReference type="ChEBI" id="CHEBI:30031"/>
        <dbReference type="ChEBI" id="CHEBI:57706"/>
        <dbReference type="ChEBI" id="CHEBI:57783"/>
        <dbReference type="ChEBI" id="CHEBI:58349"/>
        <dbReference type="EC" id="1.2.1.16"/>
    </reaction>
</comment>
<dbReference type="GO" id="GO:0009450">
    <property type="term" value="P:gamma-aminobutyric acid catabolic process"/>
    <property type="evidence" value="ECO:0007669"/>
    <property type="project" value="TreeGrafter"/>
</dbReference>
<keyword evidence="11" id="KW-1185">Reference proteome</keyword>
<dbReference type="InterPro" id="IPR029510">
    <property type="entry name" value="Ald_DH_CS_GLU"/>
</dbReference>
<dbReference type="STRING" id="1445577.A0A010QNI1"/>
<evidence type="ECO:0000256" key="1">
    <source>
        <dbReference type="ARBA" id="ARBA00005176"/>
    </source>
</evidence>
<dbReference type="PANTHER" id="PTHR43353">
    <property type="entry name" value="SUCCINATE-SEMIALDEHYDE DEHYDROGENASE, MITOCHONDRIAL"/>
    <property type="match status" value="1"/>
</dbReference>
<evidence type="ECO:0000313" key="11">
    <source>
        <dbReference type="Proteomes" id="UP000020467"/>
    </source>
</evidence>
<dbReference type="InterPro" id="IPR016161">
    <property type="entry name" value="Ald_DH/histidinol_DH"/>
</dbReference>
<evidence type="ECO:0000256" key="6">
    <source>
        <dbReference type="ARBA" id="ARBA00067047"/>
    </source>
</evidence>
<dbReference type="HOGENOM" id="CLU_005391_5_3_1"/>
<organism evidence="10 11">
    <name type="scientific">Colletotrichum fioriniae PJ7</name>
    <dbReference type="NCBI Taxonomy" id="1445577"/>
    <lineage>
        <taxon>Eukaryota</taxon>
        <taxon>Fungi</taxon>
        <taxon>Dikarya</taxon>
        <taxon>Ascomycota</taxon>
        <taxon>Pezizomycotina</taxon>
        <taxon>Sordariomycetes</taxon>
        <taxon>Hypocreomycetidae</taxon>
        <taxon>Glomerellales</taxon>
        <taxon>Glomerellaceae</taxon>
        <taxon>Colletotrichum</taxon>
        <taxon>Colletotrichum acutatum species complex</taxon>
    </lineage>
</organism>
<name>A0A010QNI1_9PEZI</name>
<dbReference type="PANTHER" id="PTHR43353:SF11">
    <property type="entry name" value="SUCCINATE SEMIALDEHYDE DEHYDROGENASE (EUROFUNG)"/>
    <property type="match status" value="1"/>
</dbReference>
<feature type="domain" description="Aldehyde dehydrogenase" evidence="9">
    <location>
        <begin position="24"/>
        <end position="484"/>
    </location>
</feature>
<evidence type="ECO:0000256" key="7">
    <source>
        <dbReference type="PROSITE-ProRule" id="PRU10007"/>
    </source>
</evidence>